<keyword evidence="2" id="KW-1185">Reference proteome</keyword>
<accession>A0A330L9R9</accession>
<sequence length="93" mass="10234">MLKDIVEATALEGCHVRLRFEGGVVGELDLSAVIKFEGVFAPLKNLDRFRELGVHPDLGTIYWPNGADLDPTVLYARVTGRPIPTYEIKAGSH</sequence>
<organism evidence="1 2">
    <name type="scientific">Nitrospira lenta</name>
    <dbReference type="NCBI Taxonomy" id="1436998"/>
    <lineage>
        <taxon>Bacteria</taxon>
        <taxon>Pseudomonadati</taxon>
        <taxon>Nitrospirota</taxon>
        <taxon>Nitrospiria</taxon>
        <taxon>Nitrospirales</taxon>
        <taxon>Nitrospiraceae</taxon>
        <taxon>Nitrospira</taxon>
    </lineage>
</organism>
<dbReference type="AlphaFoldDB" id="A0A330L9R9"/>
<dbReference type="InParanoid" id="A0A330L9R9"/>
<dbReference type="Proteomes" id="UP000248168">
    <property type="component" value="Unassembled WGS sequence"/>
</dbReference>
<evidence type="ECO:0000313" key="1">
    <source>
        <dbReference type="EMBL" id="SPP66632.1"/>
    </source>
</evidence>
<evidence type="ECO:0000313" key="2">
    <source>
        <dbReference type="Proteomes" id="UP000248168"/>
    </source>
</evidence>
<dbReference type="Pfam" id="PF10387">
    <property type="entry name" value="DUF2442"/>
    <property type="match status" value="1"/>
</dbReference>
<reference evidence="2" key="1">
    <citation type="submission" date="2018-04" db="EMBL/GenBank/DDBJ databases">
        <authorList>
            <person name="Lucker S."/>
            <person name="Sakoula D."/>
        </authorList>
    </citation>
    <scope>NUCLEOTIDE SEQUENCE [LARGE SCALE GENOMIC DNA]</scope>
</reference>
<dbReference type="EMBL" id="OUNR01000021">
    <property type="protein sequence ID" value="SPP66632.1"/>
    <property type="molecule type" value="Genomic_DNA"/>
</dbReference>
<dbReference type="InterPro" id="IPR036782">
    <property type="entry name" value="NE0471-like_N"/>
</dbReference>
<dbReference type="Gene3D" id="3.30.2020.10">
    <property type="entry name" value="NE0471-like N-terminal domain"/>
    <property type="match status" value="1"/>
</dbReference>
<dbReference type="InterPro" id="IPR018841">
    <property type="entry name" value="DUF2442"/>
</dbReference>
<dbReference type="OrthoDB" id="9802153at2"/>
<name>A0A330L9R9_9BACT</name>
<dbReference type="SUPFAM" id="SSF143880">
    <property type="entry name" value="NE0471 N-terminal domain-like"/>
    <property type="match status" value="1"/>
</dbReference>
<proteinExistence type="predicted"/>
<gene>
    <name evidence="1" type="ORF">NITLEN_80056</name>
</gene>
<evidence type="ECO:0008006" key="3">
    <source>
        <dbReference type="Google" id="ProtNLM"/>
    </source>
</evidence>
<dbReference type="RefSeq" id="WP_121990774.1">
    <property type="nucleotide sequence ID" value="NZ_OUNR01000021.1"/>
</dbReference>
<protein>
    <recommendedName>
        <fullName evidence="3">DUF2442 domain-containing protein</fullName>
    </recommendedName>
</protein>